<dbReference type="AlphaFoldDB" id="A0A1N7LWX7"/>
<dbReference type="PROSITE" id="PS51257">
    <property type="entry name" value="PROKAR_LIPOPROTEIN"/>
    <property type="match status" value="1"/>
</dbReference>
<dbReference type="STRING" id="80876.SAMN05421779_103607"/>
<dbReference type="SUPFAM" id="SSF52266">
    <property type="entry name" value="SGNH hydrolase"/>
    <property type="match status" value="1"/>
</dbReference>
<dbReference type="OrthoDB" id="7333037at2"/>
<dbReference type="InterPro" id="IPR036514">
    <property type="entry name" value="SGNH_hydro_sf"/>
</dbReference>
<sequence>MKTVHSRCRLTFLGRVVRGAGGLLAGLVLACLLFEGVLRLTELPPAWKVLPVAQANLYAPDPLVGYRLRPGAHGLWITENRAPVSINAEGLRNPPLNGPAGVGRQVYALGDSMVEALQVTDGETFVRLSEQALQRRAQADRVLNFGLSGATPPVQLWRFLSLTRQAVLSPRPGDVVIFSISYSDFLAPEMAGTGEFVGYDRNGDGQIGPNRPFLASRGYQMRSGPLGEAIYQVMDHSRLALVLNQRKNVGLLAELPKAASKPAGTATPDACQANPRQALATAAGHIRQAATPLSLPEQRLQAWLDDVRQQMVNHGLKVVVVVRGLSGGCLNPDEAAQEASLWRSASAALRDLFATRDIQMADLDQWLLSRGITRAQESALHGFGAALGYGHLNPDGHRVWADLYEELVVNTSPAACGSCGG</sequence>
<name>A0A1N7LWX7_9PROT</name>
<keyword evidence="2" id="KW-1185">Reference proteome</keyword>
<dbReference type="EMBL" id="FTOA01000003">
    <property type="protein sequence ID" value="SIS78358.1"/>
    <property type="molecule type" value="Genomic_DNA"/>
</dbReference>
<gene>
    <name evidence="1" type="ORF">SAMN05421779_103607</name>
</gene>
<dbReference type="Proteomes" id="UP000185678">
    <property type="component" value="Unassembled WGS sequence"/>
</dbReference>
<keyword evidence="1" id="KW-0378">Hydrolase</keyword>
<reference evidence="1 2" key="1">
    <citation type="submission" date="2017-01" db="EMBL/GenBank/DDBJ databases">
        <authorList>
            <person name="Mah S.A."/>
            <person name="Swanson W.J."/>
            <person name="Moy G.W."/>
            <person name="Vacquier V.D."/>
        </authorList>
    </citation>
    <scope>NUCLEOTIDE SEQUENCE [LARGE SCALE GENOMIC DNA]</scope>
    <source>
        <strain evidence="1 2">DSM 11589</strain>
    </source>
</reference>
<evidence type="ECO:0000313" key="1">
    <source>
        <dbReference type="EMBL" id="SIS78358.1"/>
    </source>
</evidence>
<dbReference type="RefSeq" id="WP_076400355.1">
    <property type="nucleotide sequence ID" value="NZ_FTOA01000003.1"/>
</dbReference>
<dbReference type="GO" id="GO:0016788">
    <property type="term" value="F:hydrolase activity, acting on ester bonds"/>
    <property type="evidence" value="ECO:0007669"/>
    <property type="project" value="UniProtKB-ARBA"/>
</dbReference>
<accession>A0A1N7LWX7</accession>
<dbReference type="Gene3D" id="3.40.50.1110">
    <property type="entry name" value="SGNH hydrolase"/>
    <property type="match status" value="1"/>
</dbReference>
<protein>
    <submittedName>
        <fullName evidence="1">GDSL-like Lipase/Acylhydrolase family protein</fullName>
    </submittedName>
</protein>
<organism evidence="1 2">
    <name type="scientific">Insolitispirillum peregrinum</name>
    <dbReference type="NCBI Taxonomy" id="80876"/>
    <lineage>
        <taxon>Bacteria</taxon>
        <taxon>Pseudomonadati</taxon>
        <taxon>Pseudomonadota</taxon>
        <taxon>Alphaproteobacteria</taxon>
        <taxon>Rhodospirillales</taxon>
        <taxon>Novispirillaceae</taxon>
        <taxon>Insolitispirillum</taxon>
    </lineage>
</organism>
<proteinExistence type="predicted"/>
<evidence type="ECO:0000313" key="2">
    <source>
        <dbReference type="Proteomes" id="UP000185678"/>
    </source>
</evidence>